<protein>
    <submittedName>
        <fullName evidence="4">Amidophosphoribosyltransferase</fullName>
    </submittedName>
</protein>
<dbReference type="InterPro" id="IPR017932">
    <property type="entry name" value="GATase_2_dom"/>
</dbReference>
<name>A0ABS4BYJ9_9FLAO</name>
<dbReference type="InterPro" id="IPR000836">
    <property type="entry name" value="PRTase_dom"/>
</dbReference>
<dbReference type="CDD" id="cd06223">
    <property type="entry name" value="PRTases_typeI"/>
    <property type="match status" value="1"/>
</dbReference>
<evidence type="ECO:0000313" key="4">
    <source>
        <dbReference type="EMBL" id="MBP0905657.1"/>
    </source>
</evidence>
<dbReference type="Gene3D" id="3.60.20.10">
    <property type="entry name" value="Glutamine Phosphoribosylpyrophosphate, subunit 1, domain 1"/>
    <property type="match status" value="1"/>
</dbReference>
<keyword evidence="1" id="KW-0808">Transferase</keyword>
<organism evidence="4 5">
    <name type="scientific">Mariniflexile gromovii</name>
    <dbReference type="NCBI Taxonomy" id="362523"/>
    <lineage>
        <taxon>Bacteria</taxon>
        <taxon>Pseudomonadati</taxon>
        <taxon>Bacteroidota</taxon>
        <taxon>Flavobacteriia</taxon>
        <taxon>Flavobacteriales</taxon>
        <taxon>Flavobacteriaceae</taxon>
        <taxon>Mariniflexile</taxon>
    </lineage>
</organism>
<dbReference type="SUPFAM" id="SSF56235">
    <property type="entry name" value="N-terminal nucleophile aminohydrolases (Ntn hydrolases)"/>
    <property type="match status" value="1"/>
</dbReference>
<dbReference type="InterPro" id="IPR029055">
    <property type="entry name" value="Ntn_hydrolases_N"/>
</dbReference>
<dbReference type="PROSITE" id="PS51278">
    <property type="entry name" value="GATASE_TYPE_2"/>
    <property type="match status" value="1"/>
</dbReference>
<comment type="caution">
    <text evidence="4">The sequence shown here is derived from an EMBL/GenBank/DDBJ whole genome shotgun (WGS) entry which is preliminary data.</text>
</comment>
<keyword evidence="2" id="KW-0315">Glutamine amidotransferase</keyword>
<dbReference type="Pfam" id="PF13522">
    <property type="entry name" value="GATase_6"/>
    <property type="match status" value="1"/>
</dbReference>
<reference evidence="4 5" key="1">
    <citation type="submission" date="2021-04" db="EMBL/GenBank/DDBJ databases">
        <title>Mariniflexile gromovii gen. nov., sp. nov., a gliding bacterium isolated from the sea urchin Strongylocentrotus intermedius.</title>
        <authorList>
            <person name="Ko S."/>
            <person name="Le V."/>
            <person name="Ahn C.-Y."/>
            <person name="Oh H.-M."/>
        </authorList>
    </citation>
    <scope>NUCLEOTIDE SEQUENCE [LARGE SCALE GENOMIC DNA]</scope>
    <source>
        <strain evidence="4 5">KCTC 12570</strain>
    </source>
</reference>
<dbReference type="Proteomes" id="UP000670776">
    <property type="component" value="Unassembled WGS sequence"/>
</dbReference>
<dbReference type="SUPFAM" id="SSF53271">
    <property type="entry name" value="PRTase-like"/>
    <property type="match status" value="1"/>
</dbReference>
<dbReference type="CDD" id="cd00352">
    <property type="entry name" value="Gn_AT_II"/>
    <property type="match status" value="1"/>
</dbReference>
<evidence type="ECO:0000256" key="1">
    <source>
        <dbReference type="ARBA" id="ARBA00022679"/>
    </source>
</evidence>
<proteinExistence type="predicted"/>
<dbReference type="EMBL" id="JAGJCB010000027">
    <property type="protein sequence ID" value="MBP0905657.1"/>
    <property type="molecule type" value="Genomic_DNA"/>
</dbReference>
<feature type="domain" description="Glutamine amidotransferase type-2" evidence="3">
    <location>
        <begin position="9"/>
        <end position="303"/>
    </location>
</feature>
<dbReference type="PANTHER" id="PTHR11907">
    <property type="entry name" value="AMIDOPHOSPHORIBOSYLTRANSFERASE"/>
    <property type="match status" value="1"/>
</dbReference>
<gene>
    <name evidence="4" type="ORF">J8H85_17660</name>
</gene>
<keyword evidence="5" id="KW-1185">Reference proteome</keyword>
<dbReference type="RefSeq" id="WP_209656850.1">
    <property type="nucleotide sequence ID" value="NZ_JAGJCB010000027.1"/>
</dbReference>
<dbReference type="InterPro" id="IPR029057">
    <property type="entry name" value="PRTase-like"/>
</dbReference>
<evidence type="ECO:0000313" key="5">
    <source>
        <dbReference type="Proteomes" id="UP000670776"/>
    </source>
</evidence>
<sequence>MSDSIKHECGIAVLRLLKPLEFYKEKYGTAFYGVNKMYLMMEKQHNRGQDGAGFASIKLDVKPGERYISRVRSIAQQPIQDIFAQINDRVNKEFIEHPEYADDIALQKKHIPYIGEVFLGHVRYGTFGKNSVESVHPFLRQNNWMHRNLIMAGNFNMTNVKELFANLIRLGQHPKEYTDTITIMEKIGHFLDDAVSKIYKDVKKEGYSKNQASPLIAERLNVAKVLKKAAKDWDGGYAMAGLIGHGDSFVLRDPAGIRPTYYYIDDEVVAIASERPVIQTVFNVKFEDVKELEPGHAIITKKSGKVIIKKILQPLERKSCSFERIYFSRGSDAEIYQERKMLGKLLMPKVLEAIDNDTKNTVFSYIPNTAETSFFGMIETAEAALNKKKTAAILEGQRSLSAEKVTDVLSERIRVEKIAIKDVKLRTFITEDSSRDDLVAHVYDVTYGVIKPNDNLVIIDDSIVRGTTLKKSILKILDRLSPKKIIVVSSAPQIRYPDCYGIDMANLESLVAFRAALELLKEADQYHIVKEVYDKCVEQTELEDVYVQNFVKEIYDPFTDEQISDKIAELLSPDNINAEVKIIFQSVENLHKACPEHLGDWYFTGNYPTVGGNRVVNRAFINFYEGNKERAY</sequence>
<accession>A0ABS4BYJ9</accession>
<evidence type="ECO:0000256" key="2">
    <source>
        <dbReference type="ARBA" id="ARBA00022962"/>
    </source>
</evidence>
<evidence type="ECO:0000259" key="3">
    <source>
        <dbReference type="PROSITE" id="PS51278"/>
    </source>
</evidence>